<evidence type="ECO:0000256" key="1">
    <source>
        <dbReference type="SAM" id="MobiDB-lite"/>
    </source>
</evidence>
<keyword evidence="3" id="KW-1185">Reference proteome</keyword>
<dbReference type="EMBL" id="CP144754">
    <property type="protein sequence ID" value="WVZ98797.1"/>
    <property type="molecule type" value="Genomic_DNA"/>
</dbReference>
<evidence type="ECO:0000313" key="2">
    <source>
        <dbReference type="EMBL" id="WVZ98797.1"/>
    </source>
</evidence>
<evidence type="ECO:0000313" key="3">
    <source>
        <dbReference type="Proteomes" id="UP001341281"/>
    </source>
</evidence>
<organism evidence="2 3">
    <name type="scientific">Paspalum notatum var. saurae</name>
    <dbReference type="NCBI Taxonomy" id="547442"/>
    <lineage>
        <taxon>Eukaryota</taxon>
        <taxon>Viridiplantae</taxon>
        <taxon>Streptophyta</taxon>
        <taxon>Embryophyta</taxon>
        <taxon>Tracheophyta</taxon>
        <taxon>Spermatophyta</taxon>
        <taxon>Magnoliopsida</taxon>
        <taxon>Liliopsida</taxon>
        <taxon>Poales</taxon>
        <taxon>Poaceae</taxon>
        <taxon>PACMAD clade</taxon>
        <taxon>Panicoideae</taxon>
        <taxon>Andropogonodae</taxon>
        <taxon>Paspaleae</taxon>
        <taxon>Paspalinae</taxon>
        <taxon>Paspalum</taxon>
    </lineage>
</organism>
<accession>A0AAQ3UYL2</accession>
<name>A0AAQ3UYL2_PASNO</name>
<feature type="compositionally biased region" description="Basic and acidic residues" evidence="1">
    <location>
        <begin position="47"/>
        <end position="58"/>
    </location>
</feature>
<sequence>MSRRGQACHKRESICVDSSVLPAAGSSDSNAASRAIRIGSRTVKHSSSRDAAHARREDDAEESQDGYGSIMKRLIISVPCGQKACETDLGFNVGARAEAMQAFIEQRPDLEFPSEKRFLQGQGYFTQNNDHSFGKEETHASSNFGQATTLEVVCTILKYQELFLLILAIFQKHQRFANSLTSQQPMFLDGQYIVYDWSENGCSNTPEMNLTLRIRSTASSIRDIGICPDSTKNTMSSKNFSNLCGIIICRWLNAGKSNR</sequence>
<protein>
    <submittedName>
        <fullName evidence="2">Uncharacterized protein</fullName>
    </submittedName>
</protein>
<feature type="region of interest" description="Disordered" evidence="1">
    <location>
        <begin position="40"/>
        <end position="64"/>
    </location>
</feature>
<dbReference type="Proteomes" id="UP001341281">
    <property type="component" value="Chromosome 10"/>
</dbReference>
<gene>
    <name evidence="2" type="ORF">U9M48_044180</name>
</gene>
<reference evidence="2 3" key="1">
    <citation type="submission" date="2024-02" db="EMBL/GenBank/DDBJ databases">
        <title>High-quality chromosome-scale genome assembly of Pensacola bahiagrass (Paspalum notatum Flugge var. saurae).</title>
        <authorList>
            <person name="Vega J.M."/>
            <person name="Podio M."/>
            <person name="Orjuela J."/>
            <person name="Siena L.A."/>
            <person name="Pessino S.C."/>
            <person name="Combes M.C."/>
            <person name="Mariac C."/>
            <person name="Albertini E."/>
            <person name="Pupilli F."/>
            <person name="Ortiz J.P.A."/>
            <person name="Leblanc O."/>
        </authorList>
    </citation>
    <scope>NUCLEOTIDE SEQUENCE [LARGE SCALE GENOMIC DNA]</scope>
    <source>
        <strain evidence="2">R1</strain>
        <tissue evidence="2">Leaf</tissue>
    </source>
</reference>
<dbReference type="AlphaFoldDB" id="A0AAQ3UYL2"/>
<proteinExistence type="predicted"/>